<keyword evidence="14" id="KW-1185">Reference proteome</keyword>
<proteinExistence type="inferred from homology"/>
<feature type="active site" description="Proton acceptor" evidence="9">
    <location>
        <position position="742"/>
    </location>
</feature>
<feature type="active site" description="Nucleophile" evidence="9">
    <location>
        <position position="622"/>
    </location>
</feature>
<feature type="compositionally biased region" description="Polar residues" evidence="10">
    <location>
        <begin position="82"/>
        <end position="93"/>
    </location>
</feature>
<feature type="compositionally biased region" description="Basic and acidic residues" evidence="10">
    <location>
        <begin position="46"/>
        <end position="56"/>
    </location>
</feature>
<keyword evidence="5 9" id="KW-0442">Lipid degradation</keyword>
<dbReference type="Pfam" id="PF24179">
    <property type="entry name" value="NTE_Ploop"/>
    <property type="match status" value="1"/>
</dbReference>
<keyword evidence="6" id="KW-1133">Transmembrane helix</keyword>
<feature type="domain" description="Cyclic nucleotide-binding" evidence="11">
    <location>
        <begin position="129"/>
        <end position="251"/>
    </location>
</feature>
<evidence type="ECO:0000256" key="3">
    <source>
        <dbReference type="ARBA" id="ARBA00022692"/>
    </source>
</evidence>
<evidence type="ECO:0000256" key="9">
    <source>
        <dbReference type="PROSITE-ProRule" id="PRU01161"/>
    </source>
</evidence>
<evidence type="ECO:0000256" key="6">
    <source>
        <dbReference type="ARBA" id="ARBA00022989"/>
    </source>
</evidence>
<dbReference type="Gene3D" id="2.60.120.10">
    <property type="entry name" value="Jelly Rolls"/>
    <property type="match status" value="2"/>
</dbReference>
<dbReference type="InterPro" id="IPR001423">
    <property type="entry name" value="LysoPLipase_patatin_CS"/>
</dbReference>
<comment type="similarity">
    <text evidence="2">Belongs to the NTE family.</text>
</comment>
<feature type="domain" description="Cyclic nucleotide-binding" evidence="11">
    <location>
        <begin position="262"/>
        <end position="341"/>
    </location>
</feature>
<feature type="domain" description="PNPLA" evidence="12">
    <location>
        <begin position="589"/>
        <end position="755"/>
    </location>
</feature>
<dbReference type="GO" id="GO:0004622">
    <property type="term" value="F:phosphatidylcholine lysophospholipase activity"/>
    <property type="evidence" value="ECO:0007669"/>
    <property type="project" value="InterPro"/>
</dbReference>
<evidence type="ECO:0000256" key="2">
    <source>
        <dbReference type="ARBA" id="ARBA00006636"/>
    </source>
</evidence>
<dbReference type="InterPro" id="IPR056556">
    <property type="entry name" value="NTE1_P-loop_dom"/>
</dbReference>
<dbReference type="InterPro" id="IPR016035">
    <property type="entry name" value="Acyl_Trfase/lysoPLipase"/>
</dbReference>
<dbReference type="SUPFAM" id="SSF52151">
    <property type="entry name" value="FabD/lysophospholipase-like"/>
    <property type="match status" value="1"/>
</dbReference>
<feature type="compositionally biased region" description="Basic and acidic residues" evidence="10">
    <location>
        <begin position="69"/>
        <end position="78"/>
    </location>
</feature>
<dbReference type="Pfam" id="PF00027">
    <property type="entry name" value="cNMP_binding"/>
    <property type="match status" value="2"/>
</dbReference>
<evidence type="ECO:0000256" key="1">
    <source>
        <dbReference type="ARBA" id="ARBA00004370"/>
    </source>
</evidence>
<keyword evidence="3" id="KW-0812">Transmembrane</keyword>
<evidence type="ECO:0000256" key="10">
    <source>
        <dbReference type="SAM" id="MobiDB-lite"/>
    </source>
</evidence>
<dbReference type="PROSITE" id="PS50042">
    <property type="entry name" value="CNMP_BINDING_3"/>
    <property type="match status" value="2"/>
</dbReference>
<sequence length="911" mass="102296">MMLTRLQRITFQTLHNFFGLTKELLAVEPSRGSSRRRSKRRSVRSISKDPNSEDQPRNLPTQTSGNEELEQKPEEVTRTRLRSANTSSPQLSSIVEEGVNSNIEDEVTAKAAIQVVDDRDVLTNAAQQMAKILGLEDENIIKSELRLLKFQPDVPVVSAGSKDTNLVFVASGTLQITQKIPETDIPKTVHVAQTGELLGEMAVMTGEPQQYAIKSGKSETVLALMSKNAVDKIIEDHPNVAVRISHFVVKKMSTFTRQTDYAIEWLILESGQKLFSHDEDAQDIYIVLNGRLRSVVSGPDGKKHIVEEFGRGDLIGLAEVVAGEKRHSTVHAVRDSELTKIPMGTLSFIKSKYPAPVTSKVIQKIGDRLSVYLSEKPAEQSNISQYMQRASNLSTVAVLPITSDVPLSQFSKELTAALSKIGPSVCLTYKDVIETFGLKAFDSIQKFHLTSWMNTYEDHHKIVVYETDRVGKEWTRRCLRQADCILLVGMADHDPTKIGDMERELNSLGLGIKRALVLLHRSKNGKYENPTRTAQWLNARDWCSSYHHIRCPEEMFTEFLTASSKNIETSPDNDFGRLARYLTGTSVGLVLGGGGARGLSHVGIIKAMKEKNIPIDLVGGTSIGSFVGASYCTDPSLQSLEILTRKLCAKMSSIWEIIFDLTYPYCALFTGRRFNMALRSILGHKQIEDLWLPYFCISTDVTDSKMRVHMDGSLWRYVRSSMSLAGYFPPLCDPKDKHLLLDGGYANNLPADIMKAMGAQTIFAVDVGGVSDTNFHDFGDDLSGFWMLWQKWNPVARKVKIPDLPEIHSRLAYIASNRMLGEVVTSESYHYIRPAIDDYGLTSFDKYEEIRDVGYSKGMQLFSKLQHEDFYTEEKSKHDKETMMRRKIRSILRTVVNLETLYMQDSDNGDN</sequence>
<dbReference type="CDD" id="cd00038">
    <property type="entry name" value="CAP_ED"/>
    <property type="match status" value="2"/>
</dbReference>
<feature type="region of interest" description="Disordered" evidence="10">
    <location>
        <begin position="28"/>
        <end position="93"/>
    </location>
</feature>
<evidence type="ECO:0000256" key="8">
    <source>
        <dbReference type="ARBA" id="ARBA00023136"/>
    </source>
</evidence>
<dbReference type="PANTHER" id="PTHR14226">
    <property type="entry name" value="NEUROPATHY TARGET ESTERASE/SWISS CHEESE D.MELANOGASTER"/>
    <property type="match status" value="1"/>
</dbReference>
<dbReference type="EMBL" id="JAIZAY010000007">
    <property type="protein sequence ID" value="KAJ8038224.1"/>
    <property type="molecule type" value="Genomic_DNA"/>
</dbReference>
<reference evidence="13" key="1">
    <citation type="submission" date="2021-10" db="EMBL/GenBank/DDBJ databases">
        <title>Tropical sea cucumber genome reveals ecological adaptation and Cuvierian tubules defense mechanism.</title>
        <authorList>
            <person name="Chen T."/>
        </authorList>
    </citation>
    <scope>NUCLEOTIDE SEQUENCE</scope>
    <source>
        <strain evidence="13">Nanhai2018</strain>
        <tissue evidence="13">Muscle</tissue>
    </source>
</reference>
<dbReference type="InterPro" id="IPR018490">
    <property type="entry name" value="cNMP-bd_dom_sf"/>
</dbReference>
<organism evidence="13 14">
    <name type="scientific">Holothuria leucospilota</name>
    <name type="common">Black long sea cucumber</name>
    <name type="synonym">Mertensiothuria leucospilota</name>
    <dbReference type="NCBI Taxonomy" id="206669"/>
    <lineage>
        <taxon>Eukaryota</taxon>
        <taxon>Metazoa</taxon>
        <taxon>Echinodermata</taxon>
        <taxon>Eleutherozoa</taxon>
        <taxon>Echinozoa</taxon>
        <taxon>Holothuroidea</taxon>
        <taxon>Aspidochirotacea</taxon>
        <taxon>Aspidochirotida</taxon>
        <taxon>Holothuriidae</taxon>
        <taxon>Holothuria</taxon>
    </lineage>
</organism>
<feature type="short sequence motif" description="DGA/G" evidence="9">
    <location>
        <begin position="742"/>
        <end position="744"/>
    </location>
</feature>
<evidence type="ECO:0000259" key="12">
    <source>
        <dbReference type="PROSITE" id="PS51635"/>
    </source>
</evidence>
<keyword evidence="7 9" id="KW-0443">Lipid metabolism</keyword>
<evidence type="ECO:0000256" key="5">
    <source>
        <dbReference type="ARBA" id="ARBA00022963"/>
    </source>
</evidence>
<protein>
    <submittedName>
        <fullName evidence="13">Neuropathy target esterase</fullName>
    </submittedName>
</protein>
<evidence type="ECO:0000256" key="7">
    <source>
        <dbReference type="ARBA" id="ARBA00023098"/>
    </source>
</evidence>
<dbReference type="AlphaFoldDB" id="A0A9Q1C517"/>
<evidence type="ECO:0000259" key="11">
    <source>
        <dbReference type="PROSITE" id="PS50042"/>
    </source>
</evidence>
<feature type="short sequence motif" description="GXGXXG" evidence="9">
    <location>
        <begin position="593"/>
        <end position="598"/>
    </location>
</feature>
<dbReference type="GO" id="GO:0016042">
    <property type="term" value="P:lipid catabolic process"/>
    <property type="evidence" value="ECO:0007669"/>
    <property type="project" value="UniProtKB-UniRule"/>
</dbReference>
<dbReference type="PROSITE" id="PS51635">
    <property type="entry name" value="PNPLA"/>
    <property type="match status" value="1"/>
</dbReference>
<dbReference type="InterPro" id="IPR000595">
    <property type="entry name" value="cNMP-bd_dom"/>
</dbReference>
<dbReference type="GO" id="GO:0005783">
    <property type="term" value="C:endoplasmic reticulum"/>
    <property type="evidence" value="ECO:0007669"/>
    <property type="project" value="TreeGrafter"/>
</dbReference>
<keyword evidence="4 9" id="KW-0378">Hydrolase</keyword>
<feature type="compositionally biased region" description="Basic residues" evidence="10">
    <location>
        <begin position="33"/>
        <end position="43"/>
    </location>
</feature>
<dbReference type="OrthoDB" id="421051at2759"/>
<evidence type="ECO:0000256" key="4">
    <source>
        <dbReference type="ARBA" id="ARBA00022801"/>
    </source>
</evidence>
<dbReference type="InterPro" id="IPR014710">
    <property type="entry name" value="RmlC-like_jellyroll"/>
</dbReference>
<dbReference type="SMART" id="SM00100">
    <property type="entry name" value="cNMP"/>
    <property type="match status" value="2"/>
</dbReference>
<comment type="subcellular location">
    <subcellularLocation>
        <location evidence="1">Membrane</location>
    </subcellularLocation>
</comment>
<dbReference type="Proteomes" id="UP001152320">
    <property type="component" value="Chromosome 7"/>
</dbReference>
<dbReference type="SUPFAM" id="SSF51206">
    <property type="entry name" value="cAMP-binding domain-like"/>
    <property type="match status" value="2"/>
</dbReference>
<name>A0A9Q1C517_HOLLE</name>
<dbReference type="GO" id="GO:0016020">
    <property type="term" value="C:membrane"/>
    <property type="evidence" value="ECO:0007669"/>
    <property type="project" value="UniProtKB-SubCell"/>
</dbReference>
<dbReference type="InterPro" id="IPR002641">
    <property type="entry name" value="PNPLA_dom"/>
</dbReference>
<dbReference type="InterPro" id="IPR050301">
    <property type="entry name" value="NTE"/>
</dbReference>
<dbReference type="Pfam" id="PF01734">
    <property type="entry name" value="Patatin"/>
    <property type="match status" value="1"/>
</dbReference>
<dbReference type="PANTHER" id="PTHR14226:SF29">
    <property type="entry name" value="NEUROPATHY TARGET ESTERASE SWS"/>
    <property type="match status" value="1"/>
</dbReference>
<feature type="short sequence motif" description="GXSXG" evidence="9">
    <location>
        <begin position="620"/>
        <end position="624"/>
    </location>
</feature>
<dbReference type="Gene3D" id="3.40.1090.10">
    <property type="entry name" value="Cytosolic phospholipase A2 catalytic domain"/>
    <property type="match status" value="2"/>
</dbReference>
<accession>A0A9Q1C517</accession>
<gene>
    <name evidence="13" type="ORF">HOLleu_15575</name>
</gene>
<evidence type="ECO:0000313" key="14">
    <source>
        <dbReference type="Proteomes" id="UP001152320"/>
    </source>
</evidence>
<keyword evidence="8" id="KW-0472">Membrane</keyword>
<dbReference type="GO" id="GO:0046470">
    <property type="term" value="P:phosphatidylcholine metabolic process"/>
    <property type="evidence" value="ECO:0007669"/>
    <property type="project" value="InterPro"/>
</dbReference>
<comment type="caution">
    <text evidence="13">The sequence shown here is derived from an EMBL/GenBank/DDBJ whole genome shotgun (WGS) entry which is preliminary data.</text>
</comment>
<evidence type="ECO:0000313" key="13">
    <source>
        <dbReference type="EMBL" id="KAJ8038224.1"/>
    </source>
</evidence>
<dbReference type="PROSITE" id="PS01237">
    <property type="entry name" value="UPF0028"/>
    <property type="match status" value="1"/>
</dbReference>